<evidence type="ECO:0000256" key="2">
    <source>
        <dbReference type="ARBA" id="ARBA00022980"/>
    </source>
</evidence>
<keyword evidence="2" id="KW-0689">Ribosomal protein</keyword>
<dbReference type="GO" id="GO:0005762">
    <property type="term" value="C:mitochondrial large ribosomal subunit"/>
    <property type="evidence" value="ECO:0007669"/>
    <property type="project" value="TreeGrafter"/>
</dbReference>
<name>A0A507FN80_9FUNG</name>
<proteinExistence type="inferred from homology"/>
<evidence type="ECO:0000313" key="4">
    <source>
        <dbReference type="EMBL" id="TPX77901.1"/>
    </source>
</evidence>
<dbReference type="EMBL" id="QEAP01000012">
    <property type="protein sequence ID" value="TPX77901.1"/>
    <property type="molecule type" value="Genomic_DNA"/>
</dbReference>
<dbReference type="Gene3D" id="2.30.170.40">
    <property type="entry name" value="Ribosomal protein L28/L24"/>
    <property type="match status" value="1"/>
</dbReference>
<organism evidence="4 5">
    <name type="scientific">Chytriomyces confervae</name>
    <dbReference type="NCBI Taxonomy" id="246404"/>
    <lineage>
        <taxon>Eukaryota</taxon>
        <taxon>Fungi</taxon>
        <taxon>Fungi incertae sedis</taxon>
        <taxon>Chytridiomycota</taxon>
        <taxon>Chytridiomycota incertae sedis</taxon>
        <taxon>Chytridiomycetes</taxon>
        <taxon>Chytridiales</taxon>
        <taxon>Chytriomycetaceae</taxon>
        <taxon>Chytriomyces</taxon>
    </lineage>
</organism>
<dbReference type="SUPFAM" id="SSF143800">
    <property type="entry name" value="L28p-like"/>
    <property type="match status" value="1"/>
</dbReference>
<dbReference type="GO" id="GO:0003735">
    <property type="term" value="F:structural constituent of ribosome"/>
    <property type="evidence" value="ECO:0007669"/>
    <property type="project" value="InterPro"/>
</dbReference>
<evidence type="ECO:0000256" key="1">
    <source>
        <dbReference type="ARBA" id="ARBA00008760"/>
    </source>
</evidence>
<gene>
    <name evidence="4" type="ORF">CcCBS67573_g00810</name>
</gene>
<evidence type="ECO:0000313" key="5">
    <source>
        <dbReference type="Proteomes" id="UP000320333"/>
    </source>
</evidence>
<dbReference type="InterPro" id="IPR037147">
    <property type="entry name" value="Ribosomal_bL28_sf"/>
</dbReference>
<dbReference type="InterPro" id="IPR026569">
    <property type="entry name" value="Ribosomal_bL28"/>
</dbReference>
<comment type="caution">
    <text evidence="4">The sequence shown here is derived from an EMBL/GenBank/DDBJ whole genome shotgun (WGS) entry which is preliminary data.</text>
</comment>
<dbReference type="InterPro" id="IPR034704">
    <property type="entry name" value="Ribosomal_bL28/bL31-like_sf"/>
</dbReference>
<accession>A0A507FN80</accession>
<dbReference type="Pfam" id="PF00830">
    <property type="entry name" value="Ribosomal_L28"/>
    <property type="match status" value="1"/>
</dbReference>
<dbReference type="PANTHER" id="PTHR13528:SF2">
    <property type="entry name" value="LARGE RIBOSOMAL SUBUNIT PROTEIN BL28M"/>
    <property type="match status" value="1"/>
</dbReference>
<dbReference type="OrthoDB" id="361870at2759"/>
<sequence length="158" mass="18382">MSKDLRKFLTPKIIAKAVSRNDPLVSTDKLGLLPTEMRPFRHLIPTFMHGKKIQFFDKQSESNNRIRRAAFPNVIYKFVYSRLLDMNIYARITTKTLSNIERRGGFDEYILTSGEGRCNDDKALMYKRLIEAAYAEKGKNLQKKDAELASFYGSEYER</sequence>
<dbReference type="STRING" id="246404.A0A507FN80"/>
<dbReference type="PANTHER" id="PTHR13528">
    <property type="entry name" value="39S RIBOSOMAL PROTEIN L28, MITOCHONDRIAL"/>
    <property type="match status" value="1"/>
</dbReference>
<reference evidence="4 5" key="1">
    <citation type="journal article" date="2019" name="Sci. Rep.">
        <title>Comparative genomics of chytrid fungi reveal insights into the obligate biotrophic and pathogenic lifestyle of Synchytrium endobioticum.</title>
        <authorList>
            <person name="van de Vossenberg B.T.L.H."/>
            <person name="Warris S."/>
            <person name="Nguyen H.D.T."/>
            <person name="van Gent-Pelzer M.P.E."/>
            <person name="Joly D.L."/>
            <person name="van de Geest H.C."/>
            <person name="Bonants P.J.M."/>
            <person name="Smith D.S."/>
            <person name="Levesque C.A."/>
            <person name="van der Lee T.A.J."/>
        </authorList>
    </citation>
    <scope>NUCLEOTIDE SEQUENCE [LARGE SCALE GENOMIC DNA]</scope>
    <source>
        <strain evidence="4 5">CBS 675.73</strain>
    </source>
</reference>
<dbReference type="Proteomes" id="UP000320333">
    <property type="component" value="Unassembled WGS sequence"/>
</dbReference>
<comment type="similarity">
    <text evidence="1">Belongs to the bacterial ribosomal protein bL28 family.</text>
</comment>
<keyword evidence="5" id="KW-1185">Reference proteome</keyword>
<dbReference type="AlphaFoldDB" id="A0A507FN80"/>
<protein>
    <recommendedName>
        <fullName evidence="6">Ribosomal protein L28</fullName>
    </recommendedName>
</protein>
<evidence type="ECO:0008006" key="6">
    <source>
        <dbReference type="Google" id="ProtNLM"/>
    </source>
</evidence>
<evidence type="ECO:0000256" key="3">
    <source>
        <dbReference type="ARBA" id="ARBA00023274"/>
    </source>
</evidence>
<keyword evidence="3" id="KW-0687">Ribonucleoprotein</keyword>